<dbReference type="NCBIfam" id="TIGR01446">
    <property type="entry name" value="DnaD_dom"/>
    <property type="match status" value="1"/>
</dbReference>
<feature type="domain" description="DnaD N-terminal" evidence="4">
    <location>
        <begin position="19"/>
        <end position="115"/>
    </location>
</feature>
<gene>
    <name evidence="5" type="ordered locus">Bcell_1913</name>
</gene>
<dbReference type="RefSeq" id="WP_013488511.1">
    <property type="nucleotide sequence ID" value="NC_014829.1"/>
</dbReference>
<reference evidence="5 6" key="1">
    <citation type="submission" date="2010-12" db="EMBL/GenBank/DDBJ databases">
        <title>Complete sequence of Bacillus cellulosilyticus DSM 2522.</title>
        <authorList>
            <consortium name="US DOE Joint Genome Institute"/>
            <person name="Lucas S."/>
            <person name="Copeland A."/>
            <person name="Lapidus A."/>
            <person name="Cheng J.-F."/>
            <person name="Bruce D."/>
            <person name="Goodwin L."/>
            <person name="Pitluck S."/>
            <person name="Chertkov O."/>
            <person name="Detter J.C."/>
            <person name="Han C."/>
            <person name="Tapia R."/>
            <person name="Land M."/>
            <person name="Hauser L."/>
            <person name="Jeffries C."/>
            <person name="Kyrpides N."/>
            <person name="Ivanova N."/>
            <person name="Mikhailova N."/>
            <person name="Brumm P."/>
            <person name="Mead D."/>
            <person name="Woyke T."/>
        </authorList>
    </citation>
    <scope>NUCLEOTIDE SEQUENCE [LARGE SCALE GENOMIC DNA]</scope>
    <source>
        <strain evidence="6">ATCC 21833 / DSM 2522 / FERM P-1141 / JCM 9156 / N-4</strain>
    </source>
</reference>
<dbReference type="InterPro" id="IPR006343">
    <property type="entry name" value="DnaB/C_C"/>
</dbReference>
<dbReference type="Proteomes" id="UP000001401">
    <property type="component" value="Chromosome"/>
</dbReference>
<keyword evidence="6" id="KW-1185">Reference proteome</keyword>
<evidence type="ECO:0000313" key="6">
    <source>
        <dbReference type="Proteomes" id="UP000001401"/>
    </source>
</evidence>
<evidence type="ECO:0000313" key="5">
    <source>
        <dbReference type="EMBL" id="ADU30175.1"/>
    </source>
</evidence>
<protein>
    <submittedName>
        <fullName evidence="5">Primosome, DnaD subunit</fullName>
    </submittedName>
</protein>
<dbReference type="SUPFAM" id="SSF46785">
    <property type="entry name" value="Winged helix' DNA-binding domain"/>
    <property type="match status" value="1"/>
</dbReference>
<dbReference type="InterPro" id="IPR036390">
    <property type="entry name" value="WH_DNA-bd_sf"/>
</dbReference>
<dbReference type="SUPFAM" id="SSF158499">
    <property type="entry name" value="DnaD domain-like"/>
    <property type="match status" value="1"/>
</dbReference>
<name>E6TZK1_EVAC2</name>
<dbReference type="Pfam" id="PF21984">
    <property type="entry name" value="DnaD_N"/>
    <property type="match status" value="1"/>
</dbReference>
<dbReference type="PANTHER" id="PTHR37293">
    <property type="entry name" value="PHAGE REPLICATION PROTEIN-RELATED"/>
    <property type="match status" value="1"/>
</dbReference>
<dbReference type="InterPro" id="IPR034829">
    <property type="entry name" value="DnaD-like_sf"/>
</dbReference>
<dbReference type="Gene3D" id="1.10.10.630">
    <property type="entry name" value="DnaD domain-like"/>
    <property type="match status" value="1"/>
</dbReference>
<dbReference type="HOGENOM" id="CLU_091656_0_1_9"/>
<dbReference type="InterPro" id="IPR053162">
    <property type="entry name" value="DnaD"/>
</dbReference>
<comment type="similarity">
    <text evidence="1">Belongs to the DnaB/DnaD family.</text>
</comment>
<accession>E6TZK1</accession>
<feature type="region of interest" description="Disordered" evidence="2">
    <location>
        <begin position="200"/>
        <end position="233"/>
    </location>
</feature>
<proteinExistence type="inferred from homology"/>
<dbReference type="EMBL" id="CP002394">
    <property type="protein sequence ID" value="ADU30175.1"/>
    <property type="molecule type" value="Genomic_DNA"/>
</dbReference>
<dbReference type="InterPro" id="IPR036388">
    <property type="entry name" value="WH-like_DNA-bd_sf"/>
</dbReference>
<dbReference type="Gene3D" id="1.10.10.10">
    <property type="entry name" value="Winged helix-like DNA-binding domain superfamily/Winged helix DNA-binding domain"/>
    <property type="match status" value="1"/>
</dbReference>
<evidence type="ECO:0000259" key="4">
    <source>
        <dbReference type="Pfam" id="PF21984"/>
    </source>
</evidence>
<evidence type="ECO:0000259" key="3">
    <source>
        <dbReference type="Pfam" id="PF07261"/>
    </source>
</evidence>
<dbReference type="InterPro" id="IPR053843">
    <property type="entry name" value="DnaD_N"/>
</dbReference>
<dbReference type="OrthoDB" id="9770238at2"/>
<dbReference type="eggNOG" id="COG3935">
    <property type="taxonomic scope" value="Bacteria"/>
</dbReference>
<evidence type="ECO:0000256" key="2">
    <source>
        <dbReference type="SAM" id="MobiDB-lite"/>
    </source>
</evidence>
<feature type="domain" description="DnaB/C C-terminal" evidence="3">
    <location>
        <begin position="133"/>
        <end position="204"/>
    </location>
</feature>
<evidence type="ECO:0000256" key="1">
    <source>
        <dbReference type="ARBA" id="ARBA00093462"/>
    </source>
</evidence>
<dbReference type="KEGG" id="bco:Bcell_1913"/>
<dbReference type="Pfam" id="PF07261">
    <property type="entry name" value="DnaB_2"/>
    <property type="match status" value="1"/>
</dbReference>
<sequence>MNENKEIIINQLIDEPLTIPSVLIKNYAKLGLTEGQLVLLLHLRKYMQEGNSFPTPQDLESRMTISADDCTALLKELLKRGFITIEENHDTDGKLAEIISIKPTYEKLAVFINNEMVGSKKQTKQFEEGQLYRRFEEEFSRPITPMELEMISMWLDEDKHAPQMIEAALREAVVSSKLNFRYIDRILYDWKKNGVRTLSQAKQHGEKIRQHHSSPKQSTTQKTRHPHYNWLQS</sequence>
<dbReference type="AlphaFoldDB" id="E6TZK1"/>
<dbReference type="PANTHER" id="PTHR37293:SF6">
    <property type="entry name" value="DNA REPLICATION PROTEIN DNAD"/>
    <property type="match status" value="1"/>
</dbReference>
<dbReference type="STRING" id="649639.Bcell_1913"/>
<organism evidence="5 6">
    <name type="scientific">Evansella cellulosilytica (strain ATCC 21833 / DSM 2522 / FERM P-1141 / JCM 9156 / N-4)</name>
    <name type="common">Bacillus cellulosilyticus</name>
    <dbReference type="NCBI Taxonomy" id="649639"/>
    <lineage>
        <taxon>Bacteria</taxon>
        <taxon>Bacillati</taxon>
        <taxon>Bacillota</taxon>
        <taxon>Bacilli</taxon>
        <taxon>Bacillales</taxon>
        <taxon>Bacillaceae</taxon>
        <taxon>Evansella</taxon>
    </lineage>
</organism>